<reference evidence="2 3" key="1">
    <citation type="journal article" date="2016" name="Sci. Rep.">
        <title>The Dendrobium catenatum Lindl. genome sequence provides insights into polysaccharide synthase, floral development and adaptive evolution.</title>
        <authorList>
            <person name="Zhang G.Q."/>
            <person name="Xu Q."/>
            <person name="Bian C."/>
            <person name="Tsai W.C."/>
            <person name="Yeh C.M."/>
            <person name="Liu K.W."/>
            <person name="Yoshida K."/>
            <person name="Zhang L.S."/>
            <person name="Chang S.B."/>
            <person name="Chen F."/>
            <person name="Shi Y."/>
            <person name="Su Y.Y."/>
            <person name="Zhang Y.Q."/>
            <person name="Chen L.J."/>
            <person name="Yin Y."/>
            <person name="Lin M."/>
            <person name="Huang H."/>
            <person name="Deng H."/>
            <person name="Wang Z.W."/>
            <person name="Zhu S.L."/>
            <person name="Zhao X."/>
            <person name="Deng C."/>
            <person name="Niu S.C."/>
            <person name="Huang J."/>
            <person name="Wang M."/>
            <person name="Liu G.H."/>
            <person name="Yang H.J."/>
            <person name="Xiao X.J."/>
            <person name="Hsiao Y.Y."/>
            <person name="Wu W.L."/>
            <person name="Chen Y.Y."/>
            <person name="Mitsuda N."/>
            <person name="Ohme-Takagi M."/>
            <person name="Luo Y.B."/>
            <person name="Van de Peer Y."/>
            <person name="Liu Z.J."/>
        </authorList>
    </citation>
    <scope>NUCLEOTIDE SEQUENCE [LARGE SCALE GENOMIC DNA]</scope>
    <source>
        <tissue evidence="2">The whole plant</tissue>
    </source>
</reference>
<organism evidence="2 3">
    <name type="scientific">Dendrobium catenatum</name>
    <dbReference type="NCBI Taxonomy" id="906689"/>
    <lineage>
        <taxon>Eukaryota</taxon>
        <taxon>Viridiplantae</taxon>
        <taxon>Streptophyta</taxon>
        <taxon>Embryophyta</taxon>
        <taxon>Tracheophyta</taxon>
        <taxon>Spermatophyta</taxon>
        <taxon>Magnoliopsida</taxon>
        <taxon>Liliopsida</taxon>
        <taxon>Asparagales</taxon>
        <taxon>Orchidaceae</taxon>
        <taxon>Epidendroideae</taxon>
        <taxon>Malaxideae</taxon>
        <taxon>Dendrobiinae</taxon>
        <taxon>Dendrobium</taxon>
    </lineage>
</organism>
<dbReference type="InterPro" id="IPR044730">
    <property type="entry name" value="RNase_H-like_dom_plant"/>
</dbReference>
<dbReference type="PANTHER" id="PTHR47723">
    <property type="entry name" value="OS05G0353850 PROTEIN"/>
    <property type="match status" value="1"/>
</dbReference>
<proteinExistence type="predicted"/>
<feature type="domain" description="RNase H type-1" evidence="1">
    <location>
        <begin position="106"/>
        <end position="227"/>
    </location>
</feature>
<dbReference type="InterPro" id="IPR002156">
    <property type="entry name" value="RNaseH_domain"/>
</dbReference>
<name>A0A2I0X0F7_9ASPA</name>
<dbReference type="EMBL" id="KZ502253">
    <property type="protein sequence ID" value="PKU81389.1"/>
    <property type="molecule type" value="Genomic_DNA"/>
</dbReference>
<evidence type="ECO:0000313" key="3">
    <source>
        <dbReference type="Proteomes" id="UP000233837"/>
    </source>
</evidence>
<dbReference type="GO" id="GO:0004523">
    <property type="term" value="F:RNA-DNA hybrid ribonuclease activity"/>
    <property type="evidence" value="ECO:0007669"/>
    <property type="project" value="InterPro"/>
</dbReference>
<dbReference type="InterPro" id="IPR012337">
    <property type="entry name" value="RNaseH-like_sf"/>
</dbReference>
<dbReference type="CDD" id="cd06222">
    <property type="entry name" value="RNase_H_like"/>
    <property type="match status" value="1"/>
</dbReference>
<evidence type="ECO:0000313" key="2">
    <source>
        <dbReference type="EMBL" id="PKU81389.1"/>
    </source>
</evidence>
<sequence length="259" mass="29339">MEIQKWGIYVPVFESLKGCLFELKRLSITAPNVIRLYCNSVYINWKNRNEGAHGKNAKSISSSAAELVSTAFSISNPLIASWGANLPRKFQNIWHPPPPGWIKINVDAALLTSYNASIGGCFRDDKGRLLIAFGEKRTHWDIATLELDAVMTIRKFIQPWMLECKGLILEGDNLNVIKFIQNSLNKAKWQSYNRVQKNLLFLADFNKVLFIHAHRNCNRVADMCATLALENNFYFDSSSFASIPPSLTSILKKECEPLL</sequence>
<dbReference type="Gene3D" id="3.30.420.10">
    <property type="entry name" value="Ribonuclease H-like superfamily/Ribonuclease H"/>
    <property type="match status" value="1"/>
</dbReference>
<dbReference type="PANTHER" id="PTHR47723:SF19">
    <property type="entry name" value="POLYNUCLEOTIDYL TRANSFERASE, RIBONUCLEASE H-LIKE SUPERFAMILY PROTEIN"/>
    <property type="match status" value="1"/>
</dbReference>
<dbReference type="Pfam" id="PF13456">
    <property type="entry name" value="RVT_3"/>
    <property type="match status" value="1"/>
</dbReference>
<protein>
    <submittedName>
        <fullName evidence="2">Ribonuclease H protein</fullName>
    </submittedName>
</protein>
<dbReference type="InterPro" id="IPR053151">
    <property type="entry name" value="RNase_H-like"/>
</dbReference>
<dbReference type="AlphaFoldDB" id="A0A2I0X0F7"/>
<evidence type="ECO:0000259" key="1">
    <source>
        <dbReference type="Pfam" id="PF13456"/>
    </source>
</evidence>
<gene>
    <name evidence="2" type="ORF">MA16_Dca017427</name>
</gene>
<keyword evidence="3" id="KW-1185">Reference proteome</keyword>
<reference evidence="2 3" key="2">
    <citation type="journal article" date="2017" name="Nature">
        <title>The Apostasia genome and the evolution of orchids.</title>
        <authorList>
            <person name="Zhang G.Q."/>
            <person name="Liu K.W."/>
            <person name="Li Z."/>
            <person name="Lohaus R."/>
            <person name="Hsiao Y.Y."/>
            <person name="Niu S.C."/>
            <person name="Wang J.Y."/>
            <person name="Lin Y.C."/>
            <person name="Xu Q."/>
            <person name="Chen L.J."/>
            <person name="Yoshida K."/>
            <person name="Fujiwara S."/>
            <person name="Wang Z.W."/>
            <person name="Zhang Y.Q."/>
            <person name="Mitsuda N."/>
            <person name="Wang M."/>
            <person name="Liu G.H."/>
            <person name="Pecoraro L."/>
            <person name="Huang H.X."/>
            <person name="Xiao X.J."/>
            <person name="Lin M."/>
            <person name="Wu X.Y."/>
            <person name="Wu W.L."/>
            <person name="Chen Y.Y."/>
            <person name="Chang S.B."/>
            <person name="Sakamoto S."/>
            <person name="Ohme-Takagi M."/>
            <person name="Yagi M."/>
            <person name="Zeng S.J."/>
            <person name="Shen C.Y."/>
            <person name="Yeh C.M."/>
            <person name="Luo Y.B."/>
            <person name="Tsai W.C."/>
            <person name="Van de Peer Y."/>
            <person name="Liu Z.J."/>
        </authorList>
    </citation>
    <scope>NUCLEOTIDE SEQUENCE [LARGE SCALE GENOMIC DNA]</scope>
    <source>
        <tissue evidence="2">The whole plant</tissue>
    </source>
</reference>
<dbReference type="InterPro" id="IPR036397">
    <property type="entry name" value="RNaseH_sf"/>
</dbReference>
<dbReference type="Proteomes" id="UP000233837">
    <property type="component" value="Unassembled WGS sequence"/>
</dbReference>
<dbReference type="GO" id="GO:0003676">
    <property type="term" value="F:nucleic acid binding"/>
    <property type="evidence" value="ECO:0007669"/>
    <property type="project" value="InterPro"/>
</dbReference>
<accession>A0A2I0X0F7</accession>
<dbReference type="SUPFAM" id="SSF53098">
    <property type="entry name" value="Ribonuclease H-like"/>
    <property type="match status" value="1"/>
</dbReference>